<dbReference type="InterPro" id="IPR005502">
    <property type="entry name" value="Ribosyl_crysJ1"/>
</dbReference>
<dbReference type="Pfam" id="PF03747">
    <property type="entry name" value="ADP_ribosyl_GH"/>
    <property type="match status" value="1"/>
</dbReference>
<dbReference type="PANTHER" id="PTHR16222:SF12">
    <property type="entry name" value="ADP-RIBOSYLGLYCOHYDROLASE-RELATED"/>
    <property type="match status" value="1"/>
</dbReference>
<dbReference type="InterPro" id="IPR050792">
    <property type="entry name" value="ADP-ribosylglycohydrolase"/>
</dbReference>
<evidence type="ECO:0000313" key="1">
    <source>
        <dbReference type="EMBL" id="MFC4853050.1"/>
    </source>
</evidence>
<dbReference type="RefSeq" id="WP_378055036.1">
    <property type="nucleotide sequence ID" value="NZ_JBHSIS010000003.1"/>
</dbReference>
<dbReference type="PANTHER" id="PTHR16222">
    <property type="entry name" value="ADP-RIBOSYLGLYCOHYDROLASE"/>
    <property type="match status" value="1"/>
</dbReference>
<name>A0ABV9RUN3_9PSEU</name>
<sequence>MREHAYASLVGTAVGDALGEGLYLRDNAVRRRLPAAPWRWTDDTEMACSVFRVLDTHGRADPEALAASFVAHHDVDRGYGAGIDAMMREVSRGGDLRALAMSAFGGTGSWGNGAAMRVAPLGAWFAGDPLRAAAEAAVSAAVTHTHPEGVAGAVAVAVAAAVPPGHMFAEVLRHTPPGEVRAGISKAAALAATPEEAATELGTGGRVSAPDTVPLALWVIARHPHDYEEAVWEVAALAEDVDTLCAIVGGVIATRVGQEGIPAGWRRSVEPLPGWLMP</sequence>
<dbReference type="InterPro" id="IPR036705">
    <property type="entry name" value="Ribosyl_crysJ1_sf"/>
</dbReference>
<dbReference type="EMBL" id="JBHSIS010000003">
    <property type="protein sequence ID" value="MFC4853050.1"/>
    <property type="molecule type" value="Genomic_DNA"/>
</dbReference>
<dbReference type="Proteomes" id="UP001595859">
    <property type="component" value="Unassembled WGS sequence"/>
</dbReference>
<gene>
    <name evidence="1" type="ORF">ACFPCV_06020</name>
</gene>
<dbReference type="Gene3D" id="1.10.4080.10">
    <property type="entry name" value="ADP-ribosylation/Crystallin J1"/>
    <property type="match status" value="1"/>
</dbReference>
<dbReference type="SUPFAM" id="SSF101478">
    <property type="entry name" value="ADP-ribosylglycohydrolase"/>
    <property type="match status" value="1"/>
</dbReference>
<keyword evidence="2" id="KW-1185">Reference proteome</keyword>
<reference evidence="2" key="1">
    <citation type="journal article" date="2019" name="Int. J. Syst. Evol. Microbiol.">
        <title>The Global Catalogue of Microorganisms (GCM) 10K type strain sequencing project: providing services to taxonomists for standard genome sequencing and annotation.</title>
        <authorList>
            <consortium name="The Broad Institute Genomics Platform"/>
            <consortium name="The Broad Institute Genome Sequencing Center for Infectious Disease"/>
            <person name="Wu L."/>
            <person name="Ma J."/>
        </authorList>
    </citation>
    <scope>NUCLEOTIDE SEQUENCE [LARGE SCALE GENOMIC DNA]</scope>
    <source>
        <strain evidence="2">ZS-22-S1</strain>
    </source>
</reference>
<accession>A0ABV9RUN3</accession>
<proteinExistence type="predicted"/>
<protein>
    <submittedName>
        <fullName evidence="1">ADP-ribosylglycohydrolase family protein</fullName>
    </submittedName>
</protein>
<comment type="caution">
    <text evidence="1">The sequence shown here is derived from an EMBL/GenBank/DDBJ whole genome shotgun (WGS) entry which is preliminary data.</text>
</comment>
<evidence type="ECO:0000313" key="2">
    <source>
        <dbReference type="Proteomes" id="UP001595859"/>
    </source>
</evidence>
<organism evidence="1 2">
    <name type="scientific">Actinophytocola glycyrrhizae</name>
    <dbReference type="NCBI Taxonomy" id="2044873"/>
    <lineage>
        <taxon>Bacteria</taxon>
        <taxon>Bacillati</taxon>
        <taxon>Actinomycetota</taxon>
        <taxon>Actinomycetes</taxon>
        <taxon>Pseudonocardiales</taxon>
        <taxon>Pseudonocardiaceae</taxon>
    </lineage>
</organism>